<proteinExistence type="predicted"/>
<dbReference type="PANTHER" id="PTHR10380">
    <property type="entry name" value="CUTICLE PROTEIN"/>
    <property type="match status" value="1"/>
</dbReference>
<dbReference type="AlphaFoldDB" id="A0A7T8KFR7"/>
<dbReference type="PROSITE" id="PS51155">
    <property type="entry name" value="CHIT_BIND_RR_2"/>
    <property type="match status" value="1"/>
</dbReference>
<reference evidence="3" key="1">
    <citation type="submission" date="2021-01" db="EMBL/GenBank/DDBJ databases">
        <title>Caligus Genome Assembly.</title>
        <authorList>
            <person name="Gallardo-Escarate C."/>
        </authorList>
    </citation>
    <scope>NUCLEOTIDE SEQUENCE [LARGE SCALE GENOMIC DNA]</scope>
</reference>
<keyword evidence="3" id="KW-1185">Reference proteome</keyword>
<dbReference type="Pfam" id="PF00379">
    <property type="entry name" value="Chitin_bind_4"/>
    <property type="match status" value="1"/>
</dbReference>
<dbReference type="Proteomes" id="UP000595437">
    <property type="component" value="Chromosome 5"/>
</dbReference>
<dbReference type="PANTHER" id="PTHR10380:SF218">
    <property type="entry name" value="ADULT CUTICLE PROTEIN 65AA-RELATED"/>
    <property type="match status" value="1"/>
</dbReference>
<sequence length="99" mass="10284">MKGSYEYIGDDGQTYVVDWIADENGFQPSAAHLPKDVPIPFPEIAAAVEAQIAFAAQEDAAGGFQSNSGFSGSSSFNGGSQFFSASNAVPLTQPPSYSA</sequence>
<evidence type="ECO:0000313" key="3">
    <source>
        <dbReference type="Proteomes" id="UP000595437"/>
    </source>
</evidence>
<dbReference type="GO" id="GO:0062129">
    <property type="term" value="C:chitin-based extracellular matrix"/>
    <property type="evidence" value="ECO:0007669"/>
    <property type="project" value="TreeGrafter"/>
</dbReference>
<dbReference type="InterPro" id="IPR000618">
    <property type="entry name" value="Insect_cuticle"/>
</dbReference>
<protein>
    <submittedName>
        <fullName evidence="2">Uncharacterized protein</fullName>
    </submittedName>
</protein>
<accession>A0A7T8KFR7</accession>
<keyword evidence="1" id="KW-0193">Cuticle</keyword>
<gene>
    <name evidence="2" type="ORF">FKW44_008180</name>
</gene>
<dbReference type="GO" id="GO:0008010">
    <property type="term" value="F:structural constituent of chitin-based larval cuticle"/>
    <property type="evidence" value="ECO:0007669"/>
    <property type="project" value="TreeGrafter"/>
</dbReference>
<evidence type="ECO:0000256" key="1">
    <source>
        <dbReference type="PROSITE-ProRule" id="PRU00497"/>
    </source>
</evidence>
<organism evidence="2 3">
    <name type="scientific">Caligus rogercresseyi</name>
    <name type="common">Sea louse</name>
    <dbReference type="NCBI Taxonomy" id="217165"/>
    <lineage>
        <taxon>Eukaryota</taxon>
        <taxon>Metazoa</taxon>
        <taxon>Ecdysozoa</taxon>
        <taxon>Arthropoda</taxon>
        <taxon>Crustacea</taxon>
        <taxon>Multicrustacea</taxon>
        <taxon>Hexanauplia</taxon>
        <taxon>Copepoda</taxon>
        <taxon>Siphonostomatoida</taxon>
        <taxon>Caligidae</taxon>
        <taxon>Caligus</taxon>
    </lineage>
</organism>
<evidence type="ECO:0000313" key="2">
    <source>
        <dbReference type="EMBL" id="QQP55107.1"/>
    </source>
</evidence>
<dbReference type="InterPro" id="IPR050468">
    <property type="entry name" value="Cuticle_Struct_Prot"/>
</dbReference>
<dbReference type="EMBL" id="CP045894">
    <property type="protein sequence ID" value="QQP55107.1"/>
    <property type="molecule type" value="Genomic_DNA"/>
</dbReference>
<name>A0A7T8KFR7_CALRO</name>
<dbReference type="OrthoDB" id="6339622at2759"/>